<keyword evidence="2" id="KW-1185">Reference proteome</keyword>
<dbReference type="AlphaFoldDB" id="B9L9F7"/>
<dbReference type="STRING" id="598659.NAMH_0862"/>
<proteinExistence type="predicted"/>
<accession>B9L9F7</accession>
<evidence type="ECO:0000313" key="2">
    <source>
        <dbReference type="Proteomes" id="UP000000448"/>
    </source>
</evidence>
<reference evidence="1 2" key="1">
    <citation type="journal article" date="2009" name="PLoS Genet.">
        <title>Adaptations to submarine hydrothermal environments exemplified by the genome of Nautilia profundicola.</title>
        <authorList>
            <person name="Campbell B.J."/>
            <person name="Smith J.L."/>
            <person name="Hanson T.E."/>
            <person name="Klotz M.G."/>
            <person name="Stein L.Y."/>
            <person name="Lee C.K."/>
            <person name="Wu D."/>
            <person name="Robinson J.M."/>
            <person name="Khouri H.M."/>
            <person name="Eisen J.A."/>
            <person name="Cary S.C."/>
        </authorList>
    </citation>
    <scope>NUCLEOTIDE SEQUENCE [LARGE SCALE GENOMIC DNA]</scope>
    <source>
        <strain evidence="2">ATCC BAA-1463 / DSM 18972 / AmH</strain>
    </source>
</reference>
<sequence>MDDFFNSDVLIDIFKKHLEDNPEILENLNTLSEEDEKNTLL</sequence>
<name>B9L9F7_NAUPA</name>
<evidence type="ECO:0000313" key="1">
    <source>
        <dbReference type="EMBL" id="ACM92136.1"/>
    </source>
</evidence>
<dbReference type="KEGG" id="nam:NAMH_0862"/>
<dbReference type="RefSeq" id="WP_012663508.1">
    <property type="nucleotide sequence ID" value="NC_012115.1"/>
</dbReference>
<gene>
    <name evidence="1" type="ordered locus">NAMH_0862</name>
</gene>
<protein>
    <submittedName>
        <fullName evidence="1">Uncharacterized protein</fullName>
    </submittedName>
</protein>
<organism evidence="1 2">
    <name type="scientific">Nautilia profundicola (strain ATCC BAA-1463 / DSM 18972 / AmH)</name>
    <dbReference type="NCBI Taxonomy" id="598659"/>
    <lineage>
        <taxon>Bacteria</taxon>
        <taxon>Pseudomonadati</taxon>
        <taxon>Campylobacterota</taxon>
        <taxon>Epsilonproteobacteria</taxon>
        <taxon>Nautiliales</taxon>
        <taxon>Nautiliaceae</taxon>
        <taxon>Nautilia</taxon>
    </lineage>
</organism>
<dbReference type="HOGENOM" id="CLU_3273152_0_0_7"/>
<dbReference type="Proteomes" id="UP000000448">
    <property type="component" value="Chromosome"/>
</dbReference>
<dbReference type="EMBL" id="CP001279">
    <property type="protein sequence ID" value="ACM92136.1"/>
    <property type="molecule type" value="Genomic_DNA"/>
</dbReference>